<dbReference type="AlphaFoldDB" id="A0A1Y2BK79"/>
<evidence type="ECO:0000256" key="1">
    <source>
        <dbReference type="SAM" id="MobiDB-lite"/>
    </source>
</evidence>
<reference evidence="2 3" key="1">
    <citation type="submission" date="2016-07" db="EMBL/GenBank/DDBJ databases">
        <title>Pervasive Adenine N6-methylation of Active Genes in Fungi.</title>
        <authorList>
            <consortium name="DOE Joint Genome Institute"/>
            <person name="Mondo S.J."/>
            <person name="Dannebaum R.O."/>
            <person name="Kuo R.C."/>
            <person name="Labutti K."/>
            <person name="Haridas S."/>
            <person name="Kuo A."/>
            <person name="Salamov A."/>
            <person name="Ahrendt S.R."/>
            <person name="Lipzen A."/>
            <person name="Sullivan W."/>
            <person name="Andreopoulos W.B."/>
            <person name="Clum A."/>
            <person name="Lindquist E."/>
            <person name="Daum C."/>
            <person name="Ramamoorthy G.K."/>
            <person name="Gryganskyi A."/>
            <person name="Culley D."/>
            <person name="Magnuson J.K."/>
            <person name="James T.Y."/>
            <person name="O'Malley M.A."/>
            <person name="Stajich J.E."/>
            <person name="Spatafora J.W."/>
            <person name="Visel A."/>
            <person name="Grigoriev I.V."/>
        </authorList>
    </citation>
    <scope>NUCLEOTIDE SEQUENCE [LARGE SCALE GENOMIC DNA]</scope>
    <source>
        <strain evidence="2 3">JEL800</strain>
    </source>
</reference>
<dbReference type="Proteomes" id="UP000193642">
    <property type="component" value="Unassembled WGS sequence"/>
</dbReference>
<protein>
    <submittedName>
        <fullName evidence="2">Uncharacterized protein</fullName>
    </submittedName>
</protein>
<organism evidence="2 3">
    <name type="scientific">Rhizoclosmatium globosum</name>
    <dbReference type="NCBI Taxonomy" id="329046"/>
    <lineage>
        <taxon>Eukaryota</taxon>
        <taxon>Fungi</taxon>
        <taxon>Fungi incertae sedis</taxon>
        <taxon>Chytridiomycota</taxon>
        <taxon>Chytridiomycota incertae sedis</taxon>
        <taxon>Chytridiomycetes</taxon>
        <taxon>Chytridiales</taxon>
        <taxon>Chytriomycetaceae</taxon>
        <taxon>Rhizoclosmatium</taxon>
    </lineage>
</organism>
<feature type="region of interest" description="Disordered" evidence="1">
    <location>
        <begin position="1"/>
        <end position="20"/>
    </location>
</feature>
<sequence length="504" mass="55603">MNLNPSLSSPSNSGSSSSCGNDFSGWVDTSDAAPNHPEDYLMPDHVQLTEIPDKLVEVFNKFSVVSGVPDNAVGLNDPLRNPKFYGMEYFGLNGYGYYLNRLTKERVATPSLHAMMVKVANFTDLTFAPPNPNANFDVASLLGFSCTPVRQVREFFQYLGETHTKNKSAKLFAKDYCFGVNNGDKYIQFSRIKSDFAPPRVDRFTPTKRQRTSLPENIPFSTNAEGKFVIPLYDATESFNLKELGNPLQGDTAVLHPGDFVLVSCMIKIEKKKDSTVWPFSLVPAWIAVFKRATPNLPNMISFGSVTAATEVAENNCLTLETQYQLSLQLPTLDDALKYIQKYVSKHSIYADSTPHDDFHLISAAKKVLAEARRTSVTLPQTTITNPINVKAVSSSWLDLPLFLRQWFSLDNPNADQVTFAGSVECASDCLPLSASVALSHVNASDSSDTLASSPYCSIPSDLESQNSGSTSVEAFSPLESWPLHSQFANNARSEFFVPPFSPW</sequence>
<proteinExistence type="predicted"/>
<name>A0A1Y2BK79_9FUNG</name>
<accession>A0A1Y2BK79</accession>
<dbReference type="OrthoDB" id="2166744at2759"/>
<evidence type="ECO:0000313" key="3">
    <source>
        <dbReference type="Proteomes" id="UP000193642"/>
    </source>
</evidence>
<evidence type="ECO:0000313" key="2">
    <source>
        <dbReference type="EMBL" id="ORY35186.1"/>
    </source>
</evidence>
<keyword evidence="3" id="KW-1185">Reference proteome</keyword>
<comment type="caution">
    <text evidence="2">The sequence shown here is derived from an EMBL/GenBank/DDBJ whole genome shotgun (WGS) entry which is preliminary data.</text>
</comment>
<gene>
    <name evidence="2" type="ORF">BCR33DRAFT_790743</name>
</gene>
<dbReference type="EMBL" id="MCGO01000060">
    <property type="protein sequence ID" value="ORY35186.1"/>
    <property type="molecule type" value="Genomic_DNA"/>
</dbReference>